<proteinExistence type="predicted"/>
<dbReference type="GO" id="GO:0016787">
    <property type="term" value="F:hydrolase activity"/>
    <property type="evidence" value="ECO:0007669"/>
    <property type="project" value="UniProtKB-KW"/>
</dbReference>
<dbReference type="InterPro" id="IPR036412">
    <property type="entry name" value="HAD-like_sf"/>
</dbReference>
<gene>
    <name evidence="1" type="ORF">GCM10008906_30820</name>
</gene>
<dbReference type="Gene3D" id="3.40.50.1000">
    <property type="entry name" value="HAD superfamily/HAD-like"/>
    <property type="match status" value="1"/>
</dbReference>
<accession>A0ABP3UYN4</accession>
<dbReference type="Pfam" id="PF08282">
    <property type="entry name" value="Hydrolase_3"/>
    <property type="match status" value="1"/>
</dbReference>
<evidence type="ECO:0000313" key="2">
    <source>
        <dbReference type="Proteomes" id="UP001501510"/>
    </source>
</evidence>
<evidence type="ECO:0000313" key="1">
    <source>
        <dbReference type="EMBL" id="GAA0745028.1"/>
    </source>
</evidence>
<organism evidence="1 2">
    <name type="scientific">Clostridium oceanicum</name>
    <dbReference type="NCBI Taxonomy" id="1543"/>
    <lineage>
        <taxon>Bacteria</taxon>
        <taxon>Bacillati</taxon>
        <taxon>Bacillota</taxon>
        <taxon>Clostridia</taxon>
        <taxon>Eubacteriales</taxon>
        <taxon>Clostridiaceae</taxon>
        <taxon>Clostridium</taxon>
    </lineage>
</organism>
<keyword evidence="1" id="KW-0378">Hydrolase</keyword>
<dbReference type="RefSeq" id="WP_343762936.1">
    <property type="nucleotide sequence ID" value="NZ_BAAACG010000013.1"/>
</dbReference>
<keyword evidence="2" id="KW-1185">Reference proteome</keyword>
<sequence length="156" mass="17317">MICVDIPGWDTLNIENIVFDYNGTVAVDGILTEKVKENLKKLSETLKIYIITADTYGNVRREAEGLPLAIETFSKGNATAYKKEFVEKLGSKKTVAVGNGKNDLEMFKKAVLSICVLGEEGCFSKSLIESDIVVKNIESVFAMFKNKNRIKATLRD</sequence>
<dbReference type="InterPro" id="IPR023214">
    <property type="entry name" value="HAD_sf"/>
</dbReference>
<comment type="caution">
    <text evidence="1">The sequence shown here is derived from an EMBL/GenBank/DDBJ whole genome shotgun (WGS) entry which is preliminary data.</text>
</comment>
<dbReference type="EMBL" id="BAAACG010000013">
    <property type="protein sequence ID" value="GAA0745028.1"/>
    <property type="molecule type" value="Genomic_DNA"/>
</dbReference>
<protein>
    <submittedName>
        <fullName evidence="1">HAD hydrolase family protein</fullName>
    </submittedName>
</protein>
<name>A0ABP3UYN4_9CLOT</name>
<dbReference type="Proteomes" id="UP001501510">
    <property type="component" value="Unassembled WGS sequence"/>
</dbReference>
<reference evidence="2" key="1">
    <citation type="journal article" date="2019" name="Int. J. Syst. Evol. Microbiol.">
        <title>The Global Catalogue of Microorganisms (GCM) 10K type strain sequencing project: providing services to taxonomists for standard genome sequencing and annotation.</title>
        <authorList>
            <consortium name="The Broad Institute Genomics Platform"/>
            <consortium name="The Broad Institute Genome Sequencing Center for Infectious Disease"/>
            <person name="Wu L."/>
            <person name="Ma J."/>
        </authorList>
    </citation>
    <scope>NUCLEOTIDE SEQUENCE [LARGE SCALE GENOMIC DNA]</scope>
    <source>
        <strain evidence="2">JCM 1407</strain>
    </source>
</reference>
<dbReference type="SUPFAM" id="SSF56784">
    <property type="entry name" value="HAD-like"/>
    <property type="match status" value="1"/>
</dbReference>